<sequence>MRVGFANIFSFRPHVEHLFYLSELFREAGHEVFFLTCDAAVSDCYAREIKGSARYKECTKCMVGGVRSYTGRNVTGIRTQGSQLSDAKLDKLVLSSSCTVTRTESEGEWMDPEVVSVRERLKAPTASVYESARSWIQANQLEAVICFNGRMDLTRGLTYACESLNIPFITHERTWFGDGIQLIPNANCLSLKGLGQLVAEFDDKPLLPHQAAYAGRLIGERFLQRNSLEWRLYNRNPEPAPWPVMAEGKRFLIVPSSKNEFAGHDEWMTSWVDNTQALDDFFDVFGVKPEQVVLRCHPNWAENIGKAQGDRSLSLYRDWAIKRGIHFISSEEKASTYDLIQQADTVILNGGSSSVEAGACGKQVVCLGPSTYQEAGFVQVYLSREDMENNGLKDLDPDLVRRKTLRFLYVRSHRFPQFVDHVKAIETTRYRYHEGADVGKIVSMIETGRISPDDPSYGDNDLGERAVVDLLERRDWGELADAEFSANTLPVKSVNRRLGFRWVDTVRSWFARGDRG</sequence>
<organism evidence="1 2">
    <name type="scientific">Alcanivorax nanhaiticus</name>
    <dbReference type="NCBI Taxonomy" id="1177154"/>
    <lineage>
        <taxon>Bacteria</taxon>
        <taxon>Pseudomonadati</taxon>
        <taxon>Pseudomonadota</taxon>
        <taxon>Gammaproteobacteria</taxon>
        <taxon>Oceanospirillales</taxon>
        <taxon>Alcanivoracaceae</taxon>
        <taxon>Alcanivorax</taxon>
    </lineage>
</organism>
<reference evidence="1 2" key="1">
    <citation type="submission" date="2012-09" db="EMBL/GenBank/DDBJ databases">
        <title>Genome Sequence of alkane-degrading Bacterium Alcanivorax sp. 19-m-6.</title>
        <authorList>
            <person name="Lai Q."/>
            <person name="Shao Z."/>
        </authorList>
    </citation>
    <scope>NUCLEOTIDE SEQUENCE [LARGE SCALE GENOMIC DNA]</scope>
    <source>
        <strain evidence="1 2">19-m-6</strain>
    </source>
</reference>
<gene>
    <name evidence="1" type="ORF">Y5S_03262</name>
</gene>
<keyword evidence="2" id="KW-1185">Reference proteome</keyword>
<dbReference type="AlphaFoldDB" id="A0A095TLX4"/>
<evidence type="ECO:0000313" key="1">
    <source>
        <dbReference type="EMBL" id="KGD63453.1"/>
    </source>
</evidence>
<evidence type="ECO:0000313" key="2">
    <source>
        <dbReference type="Proteomes" id="UP000029444"/>
    </source>
</evidence>
<protein>
    <submittedName>
        <fullName evidence="1">Capsule polysaccharide biosynthetic protein</fullName>
    </submittedName>
</protein>
<dbReference type="eggNOG" id="COG0438">
    <property type="taxonomic scope" value="Bacteria"/>
</dbReference>
<dbReference type="PATRIC" id="fig|1177154.3.peg.3303"/>
<dbReference type="SUPFAM" id="SSF53756">
    <property type="entry name" value="UDP-Glycosyltransferase/glycogen phosphorylase"/>
    <property type="match status" value="1"/>
</dbReference>
<dbReference type="STRING" id="1177154.Y5S_03262"/>
<dbReference type="RefSeq" id="WP_035234571.1">
    <property type="nucleotide sequence ID" value="NZ_ARXV01000017.1"/>
</dbReference>
<comment type="caution">
    <text evidence="1">The sequence shown here is derived from an EMBL/GenBank/DDBJ whole genome shotgun (WGS) entry which is preliminary data.</text>
</comment>
<accession>A0A095TLX4</accession>
<name>A0A095TLX4_9GAMM</name>
<dbReference type="OrthoDB" id="6752590at2"/>
<dbReference type="EMBL" id="ARXV01000017">
    <property type="protein sequence ID" value="KGD63453.1"/>
    <property type="molecule type" value="Genomic_DNA"/>
</dbReference>
<proteinExistence type="predicted"/>
<dbReference type="Proteomes" id="UP000029444">
    <property type="component" value="Unassembled WGS sequence"/>
</dbReference>